<dbReference type="RefSeq" id="WP_092435585.1">
    <property type="nucleotide sequence ID" value="NZ_FMYP01000006.1"/>
</dbReference>
<organism evidence="1 2">
    <name type="scientific">Williamwhitmania taraxaci</name>
    <dbReference type="NCBI Taxonomy" id="1640674"/>
    <lineage>
        <taxon>Bacteria</taxon>
        <taxon>Pseudomonadati</taxon>
        <taxon>Bacteroidota</taxon>
        <taxon>Bacteroidia</taxon>
        <taxon>Bacteroidales</taxon>
        <taxon>Williamwhitmaniaceae</taxon>
        <taxon>Williamwhitmania</taxon>
    </lineage>
</organism>
<accession>A0A1G6H634</accession>
<dbReference type="Proteomes" id="UP000199452">
    <property type="component" value="Unassembled WGS sequence"/>
</dbReference>
<dbReference type="OrthoDB" id="1116114at2"/>
<evidence type="ECO:0000313" key="2">
    <source>
        <dbReference type="Proteomes" id="UP000199452"/>
    </source>
</evidence>
<dbReference type="AlphaFoldDB" id="A0A1G6H634"/>
<proteinExistence type="predicted"/>
<protein>
    <submittedName>
        <fullName evidence="1">Uncharacterized protein</fullName>
    </submittedName>
</protein>
<sequence>MVDEKSSVDILIDNLKKRGIDCESNKTDRRFVLPSSEQLMKTKSVVAALDSCFFIAHDSYAAKAQTTSTYTGLYTDVYASAEVECEIYKKEWADIFFRSGKRKTGIKYIDNNLTITSSGWTPKSILSFDDVTLFLELSKQIAPLKLVIQKDYLPEIGELSGKTVVGIETNSWLYEGKDLDLLLDKGVQLIRSLKKSLK</sequence>
<gene>
    <name evidence="1" type="ORF">SAMN05216323_100676</name>
</gene>
<keyword evidence="2" id="KW-1185">Reference proteome</keyword>
<evidence type="ECO:0000313" key="1">
    <source>
        <dbReference type="EMBL" id="SDB88896.1"/>
    </source>
</evidence>
<dbReference type="EMBL" id="FMYP01000006">
    <property type="protein sequence ID" value="SDB88896.1"/>
    <property type="molecule type" value="Genomic_DNA"/>
</dbReference>
<name>A0A1G6H634_9BACT</name>
<reference evidence="1 2" key="1">
    <citation type="submission" date="2016-09" db="EMBL/GenBank/DDBJ databases">
        <authorList>
            <person name="Capua I."/>
            <person name="De Benedictis P."/>
            <person name="Joannis T."/>
            <person name="Lombin L.H."/>
            <person name="Cattoli G."/>
        </authorList>
    </citation>
    <scope>NUCLEOTIDE SEQUENCE [LARGE SCALE GENOMIC DNA]</scope>
    <source>
        <strain evidence="1 2">A7P-90m</strain>
    </source>
</reference>